<reference evidence="3 4" key="1">
    <citation type="journal article" date="2018" name="Nat. Biotechnol.">
        <title>A standardized bacterial taxonomy based on genome phylogeny substantially revises the tree of life.</title>
        <authorList>
            <person name="Parks D.H."/>
            <person name="Chuvochina M."/>
            <person name="Waite D.W."/>
            <person name="Rinke C."/>
            <person name="Skarshewski A."/>
            <person name="Chaumeil P.A."/>
            <person name="Hugenholtz P."/>
        </authorList>
    </citation>
    <scope>NUCLEOTIDE SEQUENCE [LARGE SCALE GENOMIC DNA]</scope>
    <source>
        <strain evidence="3">UBA9158</strain>
    </source>
</reference>
<accession>A0A3C1KN53</accession>
<dbReference type="STRING" id="1121937.GCA_000423125_02618"/>
<feature type="region of interest" description="Disordered" evidence="1">
    <location>
        <begin position="1"/>
        <end position="35"/>
    </location>
</feature>
<organism evidence="3 4">
    <name type="scientific">Haliea salexigens</name>
    <dbReference type="NCBI Taxonomy" id="287487"/>
    <lineage>
        <taxon>Bacteria</taxon>
        <taxon>Pseudomonadati</taxon>
        <taxon>Pseudomonadota</taxon>
        <taxon>Gammaproteobacteria</taxon>
        <taxon>Cellvibrionales</taxon>
        <taxon>Halieaceae</taxon>
        <taxon>Haliea</taxon>
    </lineage>
</organism>
<dbReference type="Pfam" id="PF01471">
    <property type="entry name" value="PG_binding_1"/>
    <property type="match status" value="1"/>
</dbReference>
<feature type="compositionally biased region" description="Polar residues" evidence="1">
    <location>
        <begin position="1"/>
        <end position="15"/>
    </location>
</feature>
<dbReference type="InterPro" id="IPR036366">
    <property type="entry name" value="PGBDSf"/>
</dbReference>
<dbReference type="InterPro" id="IPR002477">
    <property type="entry name" value="Peptidoglycan-bd-like"/>
</dbReference>
<protein>
    <recommendedName>
        <fullName evidence="2">Peptidoglycan binding-like domain-containing protein</fullName>
    </recommendedName>
</protein>
<evidence type="ECO:0000313" key="3">
    <source>
        <dbReference type="EMBL" id="HAN28140.1"/>
    </source>
</evidence>
<dbReference type="EMBL" id="DMND01000143">
    <property type="protein sequence ID" value="HAN28140.1"/>
    <property type="molecule type" value="Genomic_DNA"/>
</dbReference>
<feature type="domain" description="Peptidoglycan binding-like" evidence="2">
    <location>
        <begin position="61"/>
        <end position="109"/>
    </location>
</feature>
<sequence length="215" mass="22596">MSRATAGTTVLTARGQSRGHDTMRQLKPCTPQPSRMRGVTGALAALTLPLLVATAHADALIQSIETDLAALGYQTGPVDGVETVETQIAISQFQADNQLEVTGTASPQLAGIIKSKTSSSATTSAQAAAPVETEQECLQRKVAEAEQARKQKKGLMSLFNTVSRTASRYGGGSEIASDISEASRDIADANATKEDFEQAARDLGLSQDEIDSCRN</sequence>
<dbReference type="Proteomes" id="UP000259273">
    <property type="component" value="Unassembled WGS sequence"/>
</dbReference>
<name>A0A3C1KN53_9GAMM</name>
<evidence type="ECO:0000259" key="2">
    <source>
        <dbReference type="Pfam" id="PF01471"/>
    </source>
</evidence>
<dbReference type="SUPFAM" id="SSF47090">
    <property type="entry name" value="PGBD-like"/>
    <property type="match status" value="1"/>
</dbReference>
<gene>
    <name evidence="3" type="ORF">DCP75_10565</name>
</gene>
<comment type="caution">
    <text evidence="3">The sequence shown here is derived from an EMBL/GenBank/DDBJ whole genome shotgun (WGS) entry which is preliminary data.</text>
</comment>
<dbReference type="InterPro" id="IPR036365">
    <property type="entry name" value="PGBD-like_sf"/>
</dbReference>
<evidence type="ECO:0000313" key="4">
    <source>
        <dbReference type="Proteomes" id="UP000259273"/>
    </source>
</evidence>
<dbReference type="Gene3D" id="1.10.101.10">
    <property type="entry name" value="PGBD-like superfamily/PGBD"/>
    <property type="match status" value="1"/>
</dbReference>
<dbReference type="AlphaFoldDB" id="A0A3C1KN53"/>
<evidence type="ECO:0000256" key="1">
    <source>
        <dbReference type="SAM" id="MobiDB-lite"/>
    </source>
</evidence>
<proteinExistence type="predicted"/>